<organism evidence="2 3">
    <name type="scientific">Bacteroides ovatus (strain ATCC 8483 / DSM 1896 / JCM 5824 / BCRC 10623 / CCUG 4943 / NCTC 11153)</name>
    <dbReference type="NCBI Taxonomy" id="411476"/>
    <lineage>
        <taxon>Bacteria</taxon>
        <taxon>Pseudomonadati</taxon>
        <taxon>Bacteroidota</taxon>
        <taxon>Bacteroidia</taxon>
        <taxon>Bacteroidales</taxon>
        <taxon>Bacteroidaceae</taxon>
        <taxon>Bacteroides</taxon>
    </lineage>
</organism>
<dbReference type="Pfam" id="PF08522">
    <property type="entry name" value="BT_3987-like_N"/>
    <property type="match status" value="1"/>
</dbReference>
<sequence>MKPVKHYNDMKNNPFKYFVFLMLSLLMVATTGCTEDDISMPAGQLPDETPMNSVGGQLCSGKTFSNKITVSMYEGDGAVTEEICYALTKPAITAVTVKAIPSPELVAQYNSDNETDMKEFPVANVTLGNGGSLTVAAGKKESGTISITLSPDGLKPETLYLLAIALTQNPVGVDAQGNKQVIYYRVNFRERTTMCEPDGEGQTQEIPPLMSGVTTVFYVNTETYSPLIAGVLAIRDEGVPPFPPYSRLGHIVNLKRATIGYDAVSQRALLAPGNDLSYVLEHRDKYIRHLQEIGSKVCICIENGGKGVGFCNMNDVQIADFVYQVKSIIERYYLDGVNLWDDDSKYGKAGMPAMNTTSYPKLIKALREALPDKLLTLVDKGEATEYFYDVNKCGGIEAGRYLDYAWHGYFSPTEVVEAITPNPEGTQVYSKYSRKPIAGLDPACYGSVNIPCYSDNNPTIRPLAAENIAKWKAAGYKKSNIIVYGGDLIGTEYGGYEQAVKVMLAEYSFQSFMDEGDSWDFVNNELLWGDALYGANFLDYQLKLGPDKNPYRKDW</sequence>
<evidence type="ECO:0000313" key="3">
    <source>
        <dbReference type="Proteomes" id="UP000005475"/>
    </source>
</evidence>
<dbReference type="EMBL" id="AAXF02000026">
    <property type="protein sequence ID" value="EDO14161.1"/>
    <property type="molecule type" value="Genomic_DNA"/>
</dbReference>
<gene>
    <name evidence="2" type="ORF">BACOVA_00159</name>
</gene>
<proteinExistence type="predicted"/>
<dbReference type="Gene3D" id="3.20.20.80">
    <property type="entry name" value="Glycosidases"/>
    <property type="match status" value="1"/>
</dbReference>
<accession>A0AAN3ACZ9</accession>
<dbReference type="Gene3D" id="2.60.40.1740">
    <property type="entry name" value="hypothetical protein (bacova_03559)"/>
    <property type="match status" value="1"/>
</dbReference>
<dbReference type="Proteomes" id="UP000005475">
    <property type="component" value="Unassembled WGS sequence"/>
</dbReference>
<evidence type="ECO:0000313" key="2">
    <source>
        <dbReference type="EMBL" id="EDO14161.1"/>
    </source>
</evidence>
<reference evidence="2 3" key="1">
    <citation type="submission" date="2007-03" db="EMBL/GenBank/DDBJ databases">
        <authorList>
            <person name="Fulton L."/>
            <person name="Clifton S."/>
            <person name="Fulton B."/>
            <person name="Xu J."/>
            <person name="Minx P."/>
            <person name="Pepin K.H."/>
            <person name="Johnson M."/>
            <person name="Thiruvilangam P."/>
            <person name="Bhonagiri V."/>
            <person name="Nash W.E."/>
            <person name="Mardis E.R."/>
            <person name="Wilson R.K."/>
        </authorList>
    </citation>
    <scope>NUCLEOTIDE SEQUENCE [LARGE SCALE GENOMIC DNA]</scope>
    <source>
        <strain evidence="3">ATCC 8483 / DSM 1896 / JCM 5824 / BCRC 10623 / CCUG 4943 / NCTC 11153</strain>
    </source>
</reference>
<name>A0AAN3ACZ9_BACO1</name>
<reference evidence="3" key="2">
    <citation type="submission" date="2007-04" db="EMBL/GenBank/DDBJ databases">
        <title>Draft genome sequence of Bacteroides ovatus (ATCC 8483).</title>
        <authorList>
            <person name="Sudarsanam P."/>
            <person name="Ley R."/>
            <person name="Guruge J."/>
            <person name="Turnbaugh P.J."/>
            <person name="Mahowald M."/>
            <person name="Liep D."/>
            <person name="Gordon J."/>
        </authorList>
    </citation>
    <scope>NUCLEOTIDE SEQUENCE [LARGE SCALE GENOMIC DNA]</scope>
    <source>
        <strain evidence="3">ATCC 8483 / DSM 1896 / JCM 5824 / BCRC 10623 / CCUG 4943 / NCTC 11153</strain>
    </source>
</reference>
<dbReference type="InterPro" id="IPR017853">
    <property type="entry name" value="GH"/>
</dbReference>
<protein>
    <recommendedName>
        <fullName evidence="1">BT-3987-like N-terminal domain-containing protein</fullName>
    </recommendedName>
</protein>
<comment type="caution">
    <text evidence="2">The sequence shown here is derived from an EMBL/GenBank/DDBJ whole genome shotgun (WGS) entry which is preliminary data.</text>
</comment>
<dbReference type="SUPFAM" id="SSF51445">
    <property type="entry name" value="(Trans)glycosidases"/>
    <property type="match status" value="1"/>
</dbReference>
<dbReference type="InterPro" id="IPR013728">
    <property type="entry name" value="BT_3987-like_N"/>
</dbReference>
<feature type="domain" description="BT-3987-like N-terminal" evidence="1">
    <location>
        <begin position="65"/>
        <end position="169"/>
    </location>
</feature>
<evidence type="ECO:0000259" key="1">
    <source>
        <dbReference type="Pfam" id="PF08522"/>
    </source>
</evidence>
<dbReference type="PROSITE" id="PS51257">
    <property type="entry name" value="PROKAR_LIPOPROTEIN"/>
    <property type="match status" value="1"/>
</dbReference>
<dbReference type="AlphaFoldDB" id="A0AAN3ACZ9"/>